<comment type="caution">
    <text evidence="3">The sequence shown here is derived from an EMBL/GenBank/DDBJ whole genome shotgun (WGS) entry which is preliminary data.</text>
</comment>
<feature type="region of interest" description="Disordered" evidence="2">
    <location>
        <begin position="1"/>
        <end position="35"/>
    </location>
</feature>
<feature type="compositionally biased region" description="Basic and acidic residues" evidence="2">
    <location>
        <begin position="85"/>
        <end position="104"/>
    </location>
</feature>
<evidence type="ECO:0000313" key="4">
    <source>
        <dbReference type="Proteomes" id="UP001296104"/>
    </source>
</evidence>
<dbReference type="AlphaFoldDB" id="A0AAI9EBZ8"/>
<dbReference type="Proteomes" id="UP001296104">
    <property type="component" value="Unassembled WGS sequence"/>
</dbReference>
<keyword evidence="1" id="KW-0175">Coiled coil</keyword>
<reference evidence="3" key="1">
    <citation type="submission" date="2023-11" db="EMBL/GenBank/DDBJ databases">
        <authorList>
            <person name="Alioto T."/>
            <person name="Alioto T."/>
            <person name="Gomez Garrido J."/>
        </authorList>
    </citation>
    <scope>NUCLEOTIDE SEQUENCE</scope>
</reference>
<keyword evidence="4" id="KW-1185">Reference proteome</keyword>
<feature type="region of interest" description="Disordered" evidence="2">
    <location>
        <begin position="288"/>
        <end position="327"/>
    </location>
</feature>
<proteinExistence type="predicted"/>
<protein>
    <submittedName>
        <fullName evidence="3">Uncharacterized protein</fullName>
    </submittedName>
</protein>
<dbReference type="EMBL" id="CAVMBE010000037">
    <property type="protein sequence ID" value="CAK4030549.1"/>
    <property type="molecule type" value="Genomic_DNA"/>
</dbReference>
<feature type="compositionally biased region" description="Acidic residues" evidence="2">
    <location>
        <begin position="289"/>
        <end position="313"/>
    </location>
</feature>
<feature type="coiled-coil region" evidence="1">
    <location>
        <begin position="146"/>
        <end position="232"/>
    </location>
</feature>
<evidence type="ECO:0000256" key="1">
    <source>
        <dbReference type="SAM" id="Coils"/>
    </source>
</evidence>
<accession>A0AAI9EBZ8</accession>
<organism evidence="3 4">
    <name type="scientific">Lecanosticta acicola</name>
    <dbReference type="NCBI Taxonomy" id="111012"/>
    <lineage>
        <taxon>Eukaryota</taxon>
        <taxon>Fungi</taxon>
        <taxon>Dikarya</taxon>
        <taxon>Ascomycota</taxon>
        <taxon>Pezizomycotina</taxon>
        <taxon>Dothideomycetes</taxon>
        <taxon>Dothideomycetidae</taxon>
        <taxon>Mycosphaerellales</taxon>
        <taxon>Mycosphaerellaceae</taxon>
        <taxon>Lecanosticta</taxon>
    </lineage>
</organism>
<sequence>MSADSRHKSKKARALPAKEDDEKAQPQPKSSGLVKAEKLAGEIDKALTGTLHGEFFEGTKSSNATRHKQLPEIFALRAEIQELKTSLENKDRHGNDNTREEQSEARVPTTKLNANWTAAITNLISEQLTGQLRDLKIREERREARLQKGETENKTLTDKIHALETKARKSTASQKPQGFTAAQYQALTKKVTTLETQLQAFQTNITELQGRLRTSQRENQELRGQVLQEEVNRIRADKTANVRLSNAEEKLGQHAGKFEGLLAMDHELSLGIRTQSKSIDELQTRLDELEAEFYTESDDEESQRGDEEEDDYSDSSMSQGAPYVSDW</sequence>
<evidence type="ECO:0000313" key="3">
    <source>
        <dbReference type="EMBL" id="CAK4030549.1"/>
    </source>
</evidence>
<evidence type="ECO:0000256" key="2">
    <source>
        <dbReference type="SAM" id="MobiDB-lite"/>
    </source>
</evidence>
<feature type="region of interest" description="Disordered" evidence="2">
    <location>
        <begin position="85"/>
        <end position="107"/>
    </location>
</feature>
<gene>
    <name evidence="3" type="ORF">LECACI_7A005707</name>
</gene>
<name>A0AAI9EBZ8_9PEZI</name>